<dbReference type="Proteomes" id="UP000277580">
    <property type="component" value="Unassembled WGS sequence"/>
</dbReference>
<feature type="domain" description="Rhodopsin" evidence="8">
    <location>
        <begin position="74"/>
        <end position="189"/>
    </location>
</feature>
<comment type="subcellular location">
    <subcellularLocation>
        <location evidence="1">Membrane</location>
        <topology evidence="1">Multi-pass membrane protein</topology>
    </subcellularLocation>
</comment>
<reference evidence="9 10" key="1">
    <citation type="journal article" date="2018" name="Nat. Ecol. Evol.">
        <title>Pezizomycetes genomes reveal the molecular basis of ectomycorrhizal truffle lifestyle.</title>
        <authorList>
            <person name="Murat C."/>
            <person name="Payen T."/>
            <person name="Noel B."/>
            <person name="Kuo A."/>
            <person name="Morin E."/>
            <person name="Chen J."/>
            <person name="Kohler A."/>
            <person name="Krizsan K."/>
            <person name="Balestrini R."/>
            <person name="Da Silva C."/>
            <person name="Montanini B."/>
            <person name="Hainaut M."/>
            <person name="Levati E."/>
            <person name="Barry K.W."/>
            <person name="Belfiori B."/>
            <person name="Cichocki N."/>
            <person name="Clum A."/>
            <person name="Dockter R.B."/>
            <person name="Fauchery L."/>
            <person name="Guy J."/>
            <person name="Iotti M."/>
            <person name="Le Tacon F."/>
            <person name="Lindquist E.A."/>
            <person name="Lipzen A."/>
            <person name="Malagnac F."/>
            <person name="Mello A."/>
            <person name="Molinier V."/>
            <person name="Miyauchi S."/>
            <person name="Poulain J."/>
            <person name="Riccioni C."/>
            <person name="Rubini A."/>
            <person name="Sitrit Y."/>
            <person name="Splivallo R."/>
            <person name="Traeger S."/>
            <person name="Wang M."/>
            <person name="Zifcakova L."/>
            <person name="Wipf D."/>
            <person name="Zambonelli A."/>
            <person name="Paolocci F."/>
            <person name="Nowrousian M."/>
            <person name="Ottonello S."/>
            <person name="Baldrian P."/>
            <person name="Spatafora J.W."/>
            <person name="Henrissat B."/>
            <person name="Nagy L.G."/>
            <person name="Aury J.M."/>
            <person name="Wincker P."/>
            <person name="Grigoriev I.V."/>
            <person name="Bonfante P."/>
            <person name="Martin F.M."/>
        </authorList>
    </citation>
    <scope>NUCLEOTIDE SEQUENCE [LARGE SCALE GENOMIC DNA]</scope>
    <source>
        <strain evidence="9 10">CCBAS932</strain>
    </source>
</reference>
<keyword evidence="3 7" id="KW-1133">Transmembrane helix</keyword>
<evidence type="ECO:0000313" key="9">
    <source>
        <dbReference type="EMBL" id="RPB10280.1"/>
    </source>
</evidence>
<gene>
    <name evidence="9" type="ORF">P167DRAFT_607332</name>
</gene>
<evidence type="ECO:0000256" key="6">
    <source>
        <dbReference type="SAM" id="MobiDB-lite"/>
    </source>
</evidence>
<feature type="transmembrane region" description="Helical" evidence="7">
    <location>
        <begin position="90"/>
        <end position="120"/>
    </location>
</feature>
<feature type="domain" description="Rhodopsin" evidence="8">
    <location>
        <begin position="201"/>
        <end position="295"/>
    </location>
</feature>
<dbReference type="OrthoDB" id="5329176at2759"/>
<dbReference type="InParanoid" id="A0A3N4KID7"/>
<evidence type="ECO:0000313" key="10">
    <source>
        <dbReference type="Proteomes" id="UP000277580"/>
    </source>
</evidence>
<dbReference type="PANTHER" id="PTHR33048">
    <property type="entry name" value="PTH11-LIKE INTEGRAL MEMBRANE PROTEIN (AFU_ORTHOLOGUE AFUA_5G11245)"/>
    <property type="match status" value="1"/>
</dbReference>
<feature type="transmembrane region" description="Helical" evidence="7">
    <location>
        <begin position="199"/>
        <end position="217"/>
    </location>
</feature>
<feature type="transmembrane region" description="Helical" evidence="7">
    <location>
        <begin position="172"/>
        <end position="193"/>
    </location>
</feature>
<dbReference type="Pfam" id="PF20684">
    <property type="entry name" value="Fung_rhodopsin"/>
    <property type="match status" value="2"/>
</dbReference>
<feature type="transmembrane region" description="Helical" evidence="7">
    <location>
        <begin position="56"/>
        <end position="78"/>
    </location>
</feature>
<dbReference type="InterPro" id="IPR052337">
    <property type="entry name" value="SAT4-like"/>
</dbReference>
<evidence type="ECO:0000256" key="4">
    <source>
        <dbReference type="ARBA" id="ARBA00023136"/>
    </source>
</evidence>
<name>A0A3N4KID7_9PEZI</name>
<evidence type="ECO:0000256" key="5">
    <source>
        <dbReference type="ARBA" id="ARBA00038359"/>
    </source>
</evidence>
<evidence type="ECO:0000256" key="3">
    <source>
        <dbReference type="ARBA" id="ARBA00022989"/>
    </source>
</evidence>
<keyword evidence="4 7" id="KW-0472">Membrane</keyword>
<dbReference type="STRING" id="1392247.A0A3N4KID7"/>
<organism evidence="9 10">
    <name type="scientific">Morchella conica CCBAS932</name>
    <dbReference type="NCBI Taxonomy" id="1392247"/>
    <lineage>
        <taxon>Eukaryota</taxon>
        <taxon>Fungi</taxon>
        <taxon>Dikarya</taxon>
        <taxon>Ascomycota</taxon>
        <taxon>Pezizomycotina</taxon>
        <taxon>Pezizomycetes</taxon>
        <taxon>Pezizales</taxon>
        <taxon>Morchellaceae</taxon>
        <taxon>Morchella</taxon>
    </lineage>
</organism>
<feature type="region of interest" description="Disordered" evidence="6">
    <location>
        <begin position="1"/>
        <end position="20"/>
    </location>
</feature>
<comment type="similarity">
    <text evidence="5">Belongs to the SAT4 family.</text>
</comment>
<evidence type="ECO:0000256" key="2">
    <source>
        <dbReference type="ARBA" id="ARBA00022692"/>
    </source>
</evidence>
<sequence>MTPDELRVLPGGEEPIPRNGSWGGSRTGFYPADFIHPAAGSYPYPWEYEPEHKAEYLFALTIVMVVLSTLVVAVRIGSRVMLRTLGVDDWLIIGATLNTIAVGATIIIGVVSGGAGVHWWDLEYPEFKKGRGIIMSFHGAIYATAVLFIKLSILCFLRRLFTNTSGWMTKLIMLYIVVNIIFFVTSFFCLFFLNASFGLLYPLGGVHLSLEIAILILPMRMVWRLQLPCTQKIISTLILGLGGVVCIISVLRLYYFYTYITSFDATYNATYIYLYNLLECTLGIFTSSAPSMKAAYTHFTKPRVERGSNEGILDGDGSRNASQEGLDKGVGCVRMAQRQDYDEEAALRPFQARLEIVRSRDEIFFPESEIRTSVLLPDFPH</sequence>
<protein>
    <recommendedName>
        <fullName evidence="8">Rhodopsin domain-containing protein</fullName>
    </recommendedName>
</protein>
<accession>A0A3N4KID7</accession>
<dbReference type="GO" id="GO:0016020">
    <property type="term" value="C:membrane"/>
    <property type="evidence" value="ECO:0007669"/>
    <property type="project" value="UniProtKB-SubCell"/>
</dbReference>
<proteinExistence type="inferred from homology"/>
<keyword evidence="2 7" id="KW-0812">Transmembrane</keyword>
<evidence type="ECO:0000259" key="8">
    <source>
        <dbReference type="Pfam" id="PF20684"/>
    </source>
</evidence>
<evidence type="ECO:0000256" key="1">
    <source>
        <dbReference type="ARBA" id="ARBA00004141"/>
    </source>
</evidence>
<dbReference type="AlphaFoldDB" id="A0A3N4KID7"/>
<dbReference type="InterPro" id="IPR049326">
    <property type="entry name" value="Rhodopsin_dom_fungi"/>
</dbReference>
<dbReference type="PANTHER" id="PTHR33048:SF129">
    <property type="entry name" value="INTEGRAL MEMBRANE PROTEIN-RELATED"/>
    <property type="match status" value="1"/>
</dbReference>
<keyword evidence="10" id="KW-1185">Reference proteome</keyword>
<feature type="transmembrane region" description="Helical" evidence="7">
    <location>
        <begin position="237"/>
        <end position="257"/>
    </location>
</feature>
<dbReference type="EMBL" id="ML119144">
    <property type="protein sequence ID" value="RPB10280.1"/>
    <property type="molecule type" value="Genomic_DNA"/>
</dbReference>
<evidence type="ECO:0000256" key="7">
    <source>
        <dbReference type="SAM" id="Phobius"/>
    </source>
</evidence>
<feature type="transmembrane region" description="Helical" evidence="7">
    <location>
        <begin position="140"/>
        <end position="160"/>
    </location>
</feature>